<dbReference type="Proteomes" id="UP000636479">
    <property type="component" value="Unassembled WGS sequence"/>
</dbReference>
<proteinExistence type="predicted"/>
<gene>
    <name evidence="2" type="ORF">MIND_00001000</name>
</gene>
<dbReference type="RefSeq" id="XP_037224896.1">
    <property type="nucleotide sequence ID" value="XM_037356986.1"/>
</dbReference>
<organism evidence="2 3">
    <name type="scientific">Mycena indigotica</name>
    <dbReference type="NCBI Taxonomy" id="2126181"/>
    <lineage>
        <taxon>Eukaryota</taxon>
        <taxon>Fungi</taxon>
        <taxon>Dikarya</taxon>
        <taxon>Basidiomycota</taxon>
        <taxon>Agaricomycotina</taxon>
        <taxon>Agaricomycetes</taxon>
        <taxon>Agaricomycetidae</taxon>
        <taxon>Agaricales</taxon>
        <taxon>Marasmiineae</taxon>
        <taxon>Mycenaceae</taxon>
        <taxon>Mycena</taxon>
    </lineage>
</organism>
<dbReference type="AlphaFoldDB" id="A0A8H6TBY9"/>
<feature type="compositionally biased region" description="Low complexity" evidence="1">
    <location>
        <begin position="214"/>
        <end position="223"/>
    </location>
</feature>
<sequence length="438" mass="48884">MFHLPAELIDSIVDNIAKEDTAALKALCLVASVFLIACQRRLLTNLSITSSKRPNTWEAGPRWHSSSDALAHLTRSPHLAAYITHLTVLIDHVDNEEIALAMRDTTVASVFRCLSALQTARIRGSTAIGAKFQVDSKPRIHSGIIQTFLDIYRDFSRQQLTRRLKALSLFDVYGLSVELVRKTLISADSLNYVRAGPVLDSDSKSEHEDDNNDNNDSSHSAPPTSLTISSSLILLDRLCHSEFAHHFSFLRHLTLENMATEDHLKLCFFAAHTLETLRLSFNRPFRWDTLAFPVDFPRLHQVNLYLGMPFVAGEEHVLSSSIAFLSHATALAELTLQFSAYPGLRMISQPLFNSVSFAALDSVLVAHPTLTVFRYAVELDHRYLTPHWQDEAAYIGTLSVNMRQTMPRAAEKGILQVEQVTSGISAPYMLSMSNALVN</sequence>
<evidence type="ECO:0000313" key="2">
    <source>
        <dbReference type="EMBL" id="KAF7314873.1"/>
    </source>
</evidence>
<reference evidence="2" key="1">
    <citation type="submission" date="2020-05" db="EMBL/GenBank/DDBJ databases">
        <title>Mycena genomes resolve the evolution of fungal bioluminescence.</title>
        <authorList>
            <person name="Tsai I.J."/>
        </authorList>
    </citation>
    <scope>NUCLEOTIDE SEQUENCE</scope>
    <source>
        <strain evidence="2">171206Taipei</strain>
    </source>
</reference>
<dbReference type="OrthoDB" id="2745898at2759"/>
<evidence type="ECO:0000256" key="1">
    <source>
        <dbReference type="SAM" id="MobiDB-lite"/>
    </source>
</evidence>
<dbReference type="GeneID" id="59339502"/>
<accession>A0A8H6TBY9</accession>
<keyword evidence="3" id="KW-1185">Reference proteome</keyword>
<dbReference type="EMBL" id="JACAZF010000001">
    <property type="protein sequence ID" value="KAF7314873.1"/>
    <property type="molecule type" value="Genomic_DNA"/>
</dbReference>
<protein>
    <submittedName>
        <fullName evidence="2">Uncharacterized protein</fullName>
    </submittedName>
</protein>
<feature type="region of interest" description="Disordered" evidence="1">
    <location>
        <begin position="200"/>
        <end position="223"/>
    </location>
</feature>
<comment type="caution">
    <text evidence="2">The sequence shown here is derived from an EMBL/GenBank/DDBJ whole genome shotgun (WGS) entry which is preliminary data.</text>
</comment>
<evidence type="ECO:0000313" key="3">
    <source>
        <dbReference type="Proteomes" id="UP000636479"/>
    </source>
</evidence>
<name>A0A8H6TBY9_9AGAR</name>